<dbReference type="Gene3D" id="2.160.20.120">
    <property type="match status" value="1"/>
</dbReference>
<sequence length="240" mass="26068">MKTKSIGICLIMICGLFLSCDHEIIRARGEITTREVNITGYSALKVSDAFNVYVQFSDTEEKIEIEANENLHDKIVVEMVDGTLGIRLRNYTSIRGNPTLNAYIVTKRITDFDLSGASKVSLESELASSRVSIELTGASEFTGELDLEQLQLEAGGAAHIDLFGKVDKLDVSLSGASTLKNYDLRVKALDIRLSGASDAYLSISETIDIDASGASKLRYKGSPVINKIKLSGASEIIKKP</sequence>
<proteinExistence type="predicted"/>
<feature type="domain" description="Putative auto-transporter adhesin head GIN" evidence="1">
    <location>
        <begin position="41"/>
        <end position="223"/>
    </location>
</feature>
<evidence type="ECO:0000313" key="2">
    <source>
        <dbReference type="EMBL" id="SHF75466.1"/>
    </source>
</evidence>
<organism evidence="2 3">
    <name type="scientific">Arenibacter palladensis</name>
    <dbReference type="NCBI Taxonomy" id="237373"/>
    <lineage>
        <taxon>Bacteria</taxon>
        <taxon>Pseudomonadati</taxon>
        <taxon>Bacteroidota</taxon>
        <taxon>Flavobacteriia</taxon>
        <taxon>Flavobacteriales</taxon>
        <taxon>Flavobacteriaceae</taxon>
        <taxon>Arenibacter</taxon>
    </lineage>
</organism>
<dbReference type="Pfam" id="PF10988">
    <property type="entry name" value="DUF2807"/>
    <property type="match status" value="1"/>
</dbReference>
<dbReference type="PROSITE" id="PS51257">
    <property type="entry name" value="PROKAR_LIPOPROTEIN"/>
    <property type="match status" value="1"/>
</dbReference>
<dbReference type="RefSeq" id="WP_072863814.1">
    <property type="nucleotide sequence ID" value="NZ_FQUX01000007.1"/>
</dbReference>
<evidence type="ECO:0000259" key="1">
    <source>
        <dbReference type="Pfam" id="PF10988"/>
    </source>
</evidence>
<reference evidence="3" key="1">
    <citation type="submission" date="2016-11" db="EMBL/GenBank/DDBJ databases">
        <authorList>
            <person name="Varghese N."/>
            <person name="Submissions S."/>
        </authorList>
    </citation>
    <scope>NUCLEOTIDE SEQUENCE [LARGE SCALE GENOMIC DNA]</scope>
    <source>
        <strain evidence="3">DSM 17539</strain>
    </source>
</reference>
<keyword evidence="3" id="KW-1185">Reference proteome</keyword>
<dbReference type="EMBL" id="FQUX01000007">
    <property type="protein sequence ID" value="SHF75466.1"/>
    <property type="molecule type" value="Genomic_DNA"/>
</dbReference>
<accession>A0A1M5E8E4</accession>
<name>A0A1M5E8E4_9FLAO</name>
<evidence type="ECO:0000313" key="3">
    <source>
        <dbReference type="Proteomes" id="UP000184406"/>
    </source>
</evidence>
<dbReference type="Proteomes" id="UP000184406">
    <property type="component" value="Unassembled WGS sequence"/>
</dbReference>
<gene>
    <name evidence="2" type="ORF">SAMN03080594_10731</name>
</gene>
<dbReference type="InterPro" id="IPR021255">
    <property type="entry name" value="DUF2807"/>
</dbReference>
<dbReference type="AlphaFoldDB" id="A0A1M5E8E4"/>
<protein>
    <submittedName>
        <fullName evidence="2">Putative auto-transporter adhesin, head GIN domain</fullName>
    </submittedName>
</protein>
<dbReference type="OrthoDB" id="1444301at2"/>